<comment type="caution">
    <text evidence="1">The sequence shown here is derived from an EMBL/GenBank/DDBJ whole genome shotgun (WGS) entry which is preliminary data.</text>
</comment>
<evidence type="ECO:0000313" key="2">
    <source>
        <dbReference type="Proteomes" id="UP000323136"/>
    </source>
</evidence>
<reference evidence="1 2" key="1">
    <citation type="submission" date="2019-07" db="EMBL/GenBank/DDBJ databases">
        <title>Genomic Encyclopedia of Type Strains, Phase IV (KMG-IV): sequencing the most valuable type-strain genomes for metagenomic binning, comparative biology and taxonomic classification.</title>
        <authorList>
            <person name="Goeker M."/>
        </authorList>
    </citation>
    <scope>NUCLEOTIDE SEQUENCE [LARGE SCALE GENOMIC DNA]</scope>
    <source>
        <strain evidence="1 2">DSM 18961</strain>
    </source>
</reference>
<organism evidence="1 2">
    <name type="scientific">Tenacibaculum adriaticum</name>
    <dbReference type="NCBI Taxonomy" id="413713"/>
    <lineage>
        <taxon>Bacteria</taxon>
        <taxon>Pseudomonadati</taxon>
        <taxon>Bacteroidota</taxon>
        <taxon>Flavobacteriia</taxon>
        <taxon>Flavobacteriales</taxon>
        <taxon>Flavobacteriaceae</taxon>
        <taxon>Tenacibaculum</taxon>
    </lineage>
</organism>
<gene>
    <name evidence="1" type="ORF">C7447_103466</name>
</gene>
<protein>
    <submittedName>
        <fullName evidence="1">Uncharacterized protein</fullName>
    </submittedName>
</protein>
<dbReference type="RefSeq" id="WP_170245997.1">
    <property type="nucleotide sequence ID" value="NZ_VNIA01000003.1"/>
</dbReference>
<dbReference type="EMBL" id="VNIA01000003">
    <property type="protein sequence ID" value="TYP98293.1"/>
    <property type="molecule type" value="Genomic_DNA"/>
</dbReference>
<dbReference type="AlphaFoldDB" id="A0A5S5DQQ8"/>
<sequence>MLFNEKKRETVVLDDKLNSRVGRVFAATKPGYESSDNKEFETYNCQD</sequence>
<accession>A0A5S5DQQ8</accession>
<proteinExistence type="predicted"/>
<name>A0A5S5DQQ8_9FLAO</name>
<dbReference type="Proteomes" id="UP000323136">
    <property type="component" value="Unassembled WGS sequence"/>
</dbReference>
<evidence type="ECO:0000313" key="1">
    <source>
        <dbReference type="EMBL" id="TYP98293.1"/>
    </source>
</evidence>
<keyword evidence="2" id="KW-1185">Reference proteome</keyword>